<dbReference type="Proteomes" id="UP000247696">
    <property type="component" value="Chromosome"/>
</dbReference>
<protein>
    <submittedName>
        <fullName evidence="7">Glycine betaine-binding protein OpuAC</fullName>
    </submittedName>
</protein>
<keyword evidence="2" id="KW-0813">Transport</keyword>
<dbReference type="Gene3D" id="3.40.190.100">
    <property type="entry name" value="Glycine betaine-binding periplasmic protein, domain 2"/>
    <property type="match status" value="1"/>
</dbReference>
<feature type="chain" id="PRO_5016362297" evidence="5">
    <location>
        <begin position="36"/>
        <end position="343"/>
    </location>
</feature>
<dbReference type="GO" id="GO:0005275">
    <property type="term" value="F:amine transmembrane transporter activity"/>
    <property type="evidence" value="ECO:0007669"/>
    <property type="project" value="TreeGrafter"/>
</dbReference>
<proteinExistence type="predicted"/>
<dbReference type="STRING" id="1737425.GCA_900049755_01430"/>
<feature type="domain" description="ABC-type glycine betaine transport system substrate-binding" evidence="6">
    <location>
        <begin position="78"/>
        <end position="326"/>
    </location>
</feature>
<evidence type="ECO:0000256" key="5">
    <source>
        <dbReference type="SAM" id="SignalP"/>
    </source>
</evidence>
<dbReference type="GO" id="GO:0031460">
    <property type="term" value="P:glycine betaine transport"/>
    <property type="evidence" value="ECO:0007669"/>
    <property type="project" value="TreeGrafter"/>
</dbReference>
<evidence type="ECO:0000313" key="7">
    <source>
        <dbReference type="EMBL" id="AWT27191.1"/>
    </source>
</evidence>
<evidence type="ECO:0000256" key="1">
    <source>
        <dbReference type="ARBA" id="ARBA00004236"/>
    </source>
</evidence>
<dbReference type="GO" id="GO:0015226">
    <property type="term" value="F:carnitine transmembrane transporter activity"/>
    <property type="evidence" value="ECO:0007669"/>
    <property type="project" value="TreeGrafter"/>
</dbReference>
<dbReference type="CDD" id="cd13639">
    <property type="entry name" value="PBP2_OpuAC_like"/>
    <property type="match status" value="1"/>
</dbReference>
<dbReference type="GO" id="GO:0043190">
    <property type="term" value="C:ATP-binding cassette (ABC) transporter complex"/>
    <property type="evidence" value="ECO:0007669"/>
    <property type="project" value="InterPro"/>
</dbReference>
<dbReference type="PANTHER" id="PTHR47737:SF1">
    <property type="entry name" value="GLYCINE BETAINE_PROLINE BETAINE TRANSPORT SYSTEM PERMEASE PROTEIN PROW"/>
    <property type="match status" value="1"/>
</dbReference>
<evidence type="ECO:0000256" key="2">
    <source>
        <dbReference type="ARBA" id="ARBA00022448"/>
    </source>
</evidence>
<feature type="signal peptide" evidence="5">
    <location>
        <begin position="1"/>
        <end position="35"/>
    </location>
</feature>
<dbReference type="EMBL" id="CP024988">
    <property type="protein sequence ID" value="AWT27191.1"/>
    <property type="molecule type" value="Genomic_DNA"/>
</dbReference>
<keyword evidence="3" id="KW-1003">Cell membrane</keyword>
<dbReference type="GO" id="GO:0015871">
    <property type="term" value="P:choline transport"/>
    <property type="evidence" value="ECO:0007669"/>
    <property type="project" value="TreeGrafter"/>
</dbReference>
<dbReference type="InterPro" id="IPR007210">
    <property type="entry name" value="ABC_Gly_betaine_transp_sub-bd"/>
</dbReference>
<dbReference type="OrthoDB" id="9787902at2"/>
<evidence type="ECO:0000256" key="4">
    <source>
        <dbReference type="ARBA" id="ARBA00023136"/>
    </source>
</evidence>
<sequence>MTSTPSGTRKPGHSARTVCAALAAGVLTLSLGACGAKNSNDEVTGAGEEGGSYAARFADCVPGEDSADLTTTDVDADKSITVAAFNGWDESFAASHLLRYVLEDEGYTVDIQSLDAGPGYTGVSRGDIDLIMDSWLPVTHESYLEQYRDTIEPLGCWYDNARLTIAVNEDSPAQSIADLRDDASDYGSRLVGIEPGAGLTEQAKKAVRAYGLDDWNFQISSTPAMLAELKKATDADENIAVTLWRPHWAYDAFPVRDLEDPEGAMGGAENILNFSRSGFSGDNPYVAQLLKNLVIDDEHLSSLENVMFSDENYGGENLDAAVAEWAEKNPDFIDAWKAGTLGK</sequence>
<dbReference type="AlphaFoldDB" id="A0A2Z3YU33"/>
<dbReference type="RefSeq" id="WP_110482188.1">
    <property type="nucleotide sequence ID" value="NZ_CP024988.1"/>
</dbReference>
<keyword evidence="8" id="KW-1185">Reference proteome</keyword>
<evidence type="ECO:0000259" key="6">
    <source>
        <dbReference type="Pfam" id="PF04069"/>
    </source>
</evidence>
<gene>
    <name evidence="7" type="primary">opuAC</name>
    <name evidence="7" type="ORF">Csp1_24430</name>
</gene>
<dbReference type="SUPFAM" id="SSF53850">
    <property type="entry name" value="Periplasmic binding protein-like II"/>
    <property type="match status" value="1"/>
</dbReference>
<dbReference type="Pfam" id="PF04069">
    <property type="entry name" value="OpuAC"/>
    <property type="match status" value="1"/>
</dbReference>
<name>A0A2Z3YU33_9CORY</name>
<evidence type="ECO:0000256" key="3">
    <source>
        <dbReference type="ARBA" id="ARBA00022475"/>
    </source>
</evidence>
<dbReference type="Gene3D" id="3.40.190.10">
    <property type="entry name" value="Periplasmic binding protein-like II"/>
    <property type="match status" value="1"/>
</dbReference>
<accession>A0A2Z3YU33</accession>
<reference evidence="8" key="1">
    <citation type="submission" date="2017-11" db="EMBL/GenBank/DDBJ databases">
        <title>Otitis media/interna in a cat caused by the recently described species Corynebacterium provencense.</title>
        <authorList>
            <person name="Kittl S."/>
            <person name="Brodard I."/>
            <person name="Rychener L."/>
            <person name="Jores J."/>
            <person name="Roosje P."/>
            <person name="Gobeli Brawand S."/>
        </authorList>
    </citation>
    <scope>NUCLEOTIDE SEQUENCE [LARGE SCALE GENOMIC DNA]</scope>
    <source>
        <strain evidence="8">17KM38</strain>
    </source>
</reference>
<dbReference type="KEGG" id="cpre:Csp1_24430"/>
<organism evidence="7 8">
    <name type="scientific">Corynebacterium provencense</name>
    <dbReference type="NCBI Taxonomy" id="1737425"/>
    <lineage>
        <taxon>Bacteria</taxon>
        <taxon>Bacillati</taxon>
        <taxon>Actinomycetota</taxon>
        <taxon>Actinomycetes</taxon>
        <taxon>Mycobacteriales</taxon>
        <taxon>Corynebacteriaceae</taxon>
        <taxon>Corynebacterium</taxon>
    </lineage>
</organism>
<keyword evidence="5" id="KW-0732">Signal</keyword>
<evidence type="ECO:0000313" key="8">
    <source>
        <dbReference type="Proteomes" id="UP000247696"/>
    </source>
</evidence>
<comment type="subcellular location">
    <subcellularLocation>
        <location evidence="1">Cell membrane</location>
    </subcellularLocation>
</comment>
<dbReference type="PANTHER" id="PTHR47737">
    <property type="entry name" value="GLYCINE BETAINE/PROLINE BETAINE TRANSPORT SYSTEM PERMEASE PROTEIN PROW"/>
    <property type="match status" value="1"/>
</dbReference>
<keyword evidence="4" id="KW-0472">Membrane</keyword>